<evidence type="ECO:0000259" key="3">
    <source>
        <dbReference type="PROSITE" id="PS50042"/>
    </source>
</evidence>
<protein>
    <recommendedName>
        <fullName evidence="3">Cyclic nucleotide-binding domain-containing protein</fullName>
    </recommendedName>
</protein>
<dbReference type="InterPro" id="IPR055272">
    <property type="entry name" value="POPDC1-3_dom"/>
</dbReference>
<dbReference type="SUPFAM" id="SSF51206">
    <property type="entry name" value="cAMP-binding domain-like"/>
    <property type="match status" value="1"/>
</dbReference>
<reference evidence="4 5" key="1">
    <citation type="journal article" date="2020" name="G3 (Bethesda)">
        <title>Improved Reference Genome for Cyclotella cryptica CCMP332, a Model for Cell Wall Morphogenesis, Salinity Adaptation, and Lipid Production in Diatoms (Bacillariophyta).</title>
        <authorList>
            <person name="Roberts W.R."/>
            <person name="Downey K.M."/>
            <person name="Ruck E.C."/>
            <person name="Traller J.C."/>
            <person name="Alverson A.J."/>
        </authorList>
    </citation>
    <scope>NUCLEOTIDE SEQUENCE [LARGE SCALE GENOMIC DNA]</scope>
    <source>
        <strain evidence="4 5">CCMP332</strain>
    </source>
</reference>
<name>A0ABD3QTM0_9STRA</name>
<feature type="compositionally biased region" description="Polar residues" evidence="1">
    <location>
        <begin position="55"/>
        <end position="71"/>
    </location>
</feature>
<dbReference type="AlphaFoldDB" id="A0ABD3QTM0"/>
<evidence type="ECO:0000256" key="1">
    <source>
        <dbReference type="SAM" id="MobiDB-lite"/>
    </source>
</evidence>
<comment type="caution">
    <text evidence="4">The sequence shown here is derived from an EMBL/GenBank/DDBJ whole genome shotgun (WGS) entry which is preliminary data.</text>
</comment>
<dbReference type="Gene3D" id="2.60.120.10">
    <property type="entry name" value="Jelly Rolls"/>
    <property type="match status" value="1"/>
</dbReference>
<feature type="domain" description="Cyclic nucleotide-binding" evidence="3">
    <location>
        <begin position="228"/>
        <end position="296"/>
    </location>
</feature>
<keyword evidence="5" id="KW-1185">Reference proteome</keyword>
<sequence>MTASMIANRALLTTPRTPLKMLSHPRRQSSSLWTRNSSVVKRCSECSAQPRVPSRPTTIRQRNKYTPSNPIARQPHHANNPPAHQTQVRTLLSEASTTEAPHDPTLRRIVTSLNDFLLKPRSLPLPRWISPQHYSFTFSELFGHSSFILVAASYATDDFLQLRVMAVMGAGSMLLFTYFHPHGRVLWLPLKWNLLFIAINSYRIGVVMWNRYMADQMRPELKKFREDHLYVVDPVDYYKLIRIGTEEEFEEGDMVMQQGRANPFIRVVLEGELEVLRDGTLTYVVEEGNFLSEAGLHAGLMLRGTIESCASIVVGKKFCPDKDEQSGKAGTKQKVRTLRWNRDELIELLEDDKPLRNALKAALSWDIVRKLKLQRHMLTEGRVQDPQAWTKKREDQGISRYAAILQNILRHPEDVENMSEVLTKYRMIHHIGDEDHARALAKAGWTEDEFKAGKKTAWDDEEDFIHDAEHEMVRWRSVKRYTSKIIRFVSA</sequence>
<organism evidence="4 5">
    <name type="scientific">Cyclotella cryptica</name>
    <dbReference type="NCBI Taxonomy" id="29204"/>
    <lineage>
        <taxon>Eukaryota</taxon>
        <taxon>Sar</taxon>
        <taxon>Stramenopiles</taxon>
        <taxon>Ochrophyta</taxon>
        <taxon>Bacillariophyta</taxon>
        <taxon>Coscinodiscophyceae</taxon>
        <taxon>Thalassiosirophycidae</taxon>
        <taxon>Stephanodiscales</taxon>
        <taxon>Stephanodiscaceae</taxon>
        <taxon>Cyclotella</taxon>
    </lineage>
</organism>
<dbReference type="EMBL" id="JABMIG020000013">
    <property type="protein sequence ID" value="KAL3803503.1"/>
    <property type="molecule type" value="Genomic_DNA"/>
</dbReference>
<gene>
    <name evidence="4" type="ORF">HJC23_014051</name>
</gene>
<accession>A0ABD3QTM0</accession>
<dbReference type="Proteomes" id="UP001516023">
    <property type="component" value="Unassembled WGS sequence"/>
</dbReference>
<feature type="transmembrane region" description="Helical" evidence="2">
    <location>
        <begin position="192"/>
        <end position="212"/>
    </location>
</feature>
<evidence type="ECO:0000313" key="4">
    <source>
        <dbReference type="EMBL" id="KAL3803503.1"/>
    </source>
</evidence>
<keyword evidence="2" id="KW-1133">Transmembrane helix</keyword>
<dbReference type="Pfam" id="PF04831">
    <property type="entry name" value="POPDC1-3"/>
    <property type="match status" value="1"/>
</dbReference>
<evidence type="ECO:0000313" key="5">
    <source>
        <dbReference type="Proteomes" id="UP001516023"/>
    </source>
</evidence>
<feature type="transmembrane region" description="Helical" evidence="2">
    <location>
        <begin position="162"/>
        <end position="180"/>
    </location>
</feature>
<dbReference type="PROSITE" id="PS50042">
    <property type="entry name" value="CNMP_BINDING_3"/>
    <property type="match status" value="1"/>
</dbReference>
<keyword evidence="2" id="KW-0812">Transmembrane</keyword>
<dbReference type="InterPro" id="IPR014710">
    <property type="entry name" value="RmlC-like_jellyroll"/>
</dbReference>
<proteinExistence type="predicted"/>
<feature type="region of interest" description="Disordered" evidence="1">
    <location>
        <begin position="47"/>
        <end position="85"/>
    </location>
</feature>
<dbReference type="InterPro" id="IPR018490">
    <property type="entry name" value="cNMP-bd_dom_sf"/>
</dbReference>
<keyword evidence="2" id="KW-0472">Membrane</keyword>
<dbReference type="InterPro" id="IPR000595">
    <property type="entry name" value="cNMP-bd_dom"/>
</dbReference>
<evidence type="ECO:0000256" key="2">
    <source>
        <dbReference type="SAM" id="Phobius"/>
    </source>
</evidence>